<dbReference type="AlphaFoldDB" id="A0A9W8CWU3"/>
<dbReference type="Pfam" id="PF11882">
    <property type="entry name" value="DUF3402"/>
    <property type="match status" value="1"/>
</dbReference>
<feature type="region of interest" description="Disordered" evidence="1">
    <location>
        <begin position="149"/>
        <end position="254"/>
    </location>
</feature>
<dbReference type="OrthoDB" id="18234at2759"/>
<feature type="compositionally biased region" description="Polar residues" evidence="1">
    <location>
        <begin position="226"/>
        <end position="248"/>
    </location>
</feature>
<feature type="region of interest" description="Disordered" evidence="1">
    <location>
        <begin position="534"/>
        <end position="575"/>
    </location>
</feature>
<reference evidence="3" key="1">
    <citation type="submission" date="2022-07" db="EMBL/GenBank/DDBJ databases">
        <title>Phylogenomic reconstructions and comparative analyses of Kickxellomycotina fungi.</title>
        <authorList>
            <person name="Reynolds N.K."/>
            <person name="Stajich J.E."/>
            <person name="Barry K."/>
            <person name="Grigoriev I.V."/>
            <person name="Crous P."/>
            <person name="Smith M.E."/>
        </authorList>
    </citation>
    <scope>NUCLEOTIDE SEQUENCE</scope>
    <source>
        <strain evidence="3">BCRC 34381</strain>
    </source>
</reference>
<evidence type="ECO:0000256" key="1">
    <source>
        <dbReference type="SAM" id="MobiDB-lite"/>
    </source>
</evidence>
<evidence type="ECO:0000259" key="2">
    <source>
        <dbReference type="Pfam" id="PF11882"/>
    </source>
</evidence>
<accession>A0A9W8CWU3</accession>
<feature type="compositionally biased region" description="Low complexity" evidence="1">
    <location>
        <begin position="206"/>
        <end position="217"/>
    </location>
</feature>
<name>A0A9W8CWU3_9FUNG</name>
<proteinExistence type="predicted"/>
<feature type="compositionally biased region" description="Low complexity" evidence="1">
    <location>
        <begin position="161"/>
        <end position="181"/>
    </location>
</feature>
<feature type="region of interest" description="Disordered" evidence="1">
    <location>
        <begin position="339"/>
        <end position="374"/>
    </location>
</feature>
<dbReference type="Proteomes" id="UP001143981">
    <property type="component" value="Unassembled WGS sequence"/>
</dbReference>
<feature type="region of interest" description="Disordered" evidence="1">
    <location>
        <begin position="1"/>
        <end position="34"/>
    </location>
</feature>
<feature type="compositionally biased region" description="Polar residues" evidence="1">
    <location>
        <begin position="20"/>
        <end position="29"/>
    </location>
</feature>
<keyword evidence="4" id="KW-1185">Reference proteome</keyword>
<feature type="domain" description="Far11/STRP C-terminal" evidence="2">
    <location>
        <begin position="272"/>
        <end position="508"/>
    </location>
</feature>
<sequence length="604" mass="64686">MPLSLTLNSPTDRKGAGNDISINYSDSNGTGSGSRRGVATLYEFCGIVEAEDLPGLEMELDSRGHEVQWPPHTAAEQDADAHNILYRALFPLLPELSKALVLTIVNWAPTERELPMRQFLINVGPPQVSEATCLGIVKYPRLAECPVSQRVSRDHGNGSVAGDSEAAGSTEGSGSAGAQSGLPPPPPPKSPLLGSNVKRLGRPHSRSSGSIEASSSSSGGGGGAPQTDSTLRGSSSMTNATTMGSADGSQLGAPGVPAEVGARLLTQYAQWQAVGRVLMRVMLGLQANHVLQADYFAQLLMNENVIPAMFWWLGTASLDLCTALPSALRTHSFSAAYARARQRRQTRTGPATESASASSAGTTTTARSGASLQQQEEEAPAACELALRGIHDCLRSLRRLTSHNGLRKGLLYKNKAPYFYGRLLRVNSAPVQQIAAELLRDIMPVASKRQKHIMLDTVAQVYLRAPVGLSDTFWLAEYGLDPQIEMHRHVELLRLLHYYHHQAFGLRLPRDPALFPSLVAHAVDALVPRTQKHHASGDTLVSETAGNRGASRTASSHRRRAERKGSCKQSGPAASDHSWLLWESDLEDTLNDVYASPIGAGSSG</sequence>
<dbReference type="InterPro" id="IPR021819">
    <property type="entry name" value="Far11/STRP_C"/>
</dbReference>
<feature type="compositionally biased region" description="Low complexity" evidence="1">
    <location>
        <begin position="347"/>
        <end position="374"/>
    </location>
</feature>
<protein>
    <recommendedName>
        <fullName evidence="2">Far11/STRP C-terminal domain-containing protein</fullName>
    </recommendedName>
</protein>
<evidence type="ECO:0000313" key="3">
    <source>
        <dbReference type="EMBL" id="KAJ1726917.1"/>
    </source>
</evidence>
<evidence type="ECO:0000313" key="4">
    <source>
        <dbReference type="Proteomes" id="UP001143981"/>
    </source>
</evidence>
<feature type="compositionally biased region" description="Polar residues" evidence="1">
    <location>
        <begin position="1"/>
        <end position="10"/>
    </location>
</feature>
<organism evidence="3 4">
    <name type="scientific">Coemansia biformis</name>
    <dbReference type="NCBI Taxonomy" id="1286918"/>
    <lineage>
        <taxon>Eukaryota</taxon>
        <taxon>Fungi</taxon>
        <taxon>Fungi incertae sedis</taxon>
        <taxon>Zoopagomycota</taxon>
        <taxon>Kickxellomycotina</taxon>
        <taxon>Kickxellomycetes</taxon>
        <taxon>Kickxellales</taxon>
        <taxon>Kickxellaceae</taxon>
        <taxon>Coemansia</taxon>
    </lineage>
</organism>
<gene>
    <name evidence="3" type="ORF">LPJ61_004874</name>
</gene>
<dbReference type="EMBL" id="JANBOI010001307">
    <property type="protein sequence ID" value="KAJ1726917.1"/>
    <property type="molecule type" value="Genomic_DNA"/>
</dbReference>
<comment type="caution">
    <text evidence="3">The sequence shown here is derived from an EMBL/GenBank/DDBJ whole genome shotgun (WGS) entry which is preliminary data.</text>
</comment>